<dbReference type="SUPFAM" id="SSF51735">
    <property type="entry name" value="NAD(P)-binding Rossmann-fold domains"/>
    <property type="match status" value="1"/>
</dbReference>
<protein>
    <submittedName>
        <fullName evidence="4">SDR family oxidoreductase</fullName>
    </submittedName>
</protein>
<name>A0ABV4I375_9ACTN</name>
<comment type="caution">
    <text evidence="4">The sequence shown here is derived from an EMBL/GenBank/DDBJ whole genome shotgun (WGS) entry which is preliminary data.</text>
</comment>
<dbReference type="InterPro" id="IPR020904">
    <property type="entry name" value="Sc_DH/Rdtase_CS"/>
</dbReference>
<comment type="similarity">
    <text evidence="1">Belongs to the short-chain dehydrogenases/reductases (SDR) family.</text>
</comment>
<organism evidence="4 5">
    <name type="scientific">Kineococcus mangrovi</name>
    <dbReference type="NCBI Taxonomy" id="1660183"/>
    <lineage>
        <taxon>Bacteria</taxon>
        <taxon>Bacillati</taxon>
        <taxon>Actinomycetota</taxon>
        <taxon>Actinomycetes</taxon>
        <taxon>Kineosporiales</taxon>
        <taxon>Kineosporiaceae</taxon>
        <taxon>Kineococcus</taxon>
    </lineage>
</organism>
<evidence type="ECO:0000259" key="3">
    <source>
        <dbReference type="SMART" id="SM00822"/>
    </source>
</evidence>
<dbReference type="PRINTS" id="PR01397">
    <property type="entry name" value="DHBDHDRGNASE"/>
</dbReference>
<dbReference type="InterPro" id="IPR002347">
    <property type="entry name" value="SDR_fam"/>
</dbReference>
<dbReference type="PANTHER" id="PTHR43477:SF1">
    <property type="entry name" value="DIHYDROANTICAPSIN 7-DEHYDROGENASE"/>
    <property type="match status" value="1"/>
</dbReference>
<dbReference type="InterPro" id="IPR051122">
    <property type="entry name" value="SDR_DHRS6-like"/>
</dbReference>
<gene>
    <name evidence="4" type="ORF">AB2L28_07445</name>
</gene>
<dbReference type="SMART" id="SM00822">
    <property type="entry name" value="PKS_KR"/>
    <property type="match status" value="1"/>
</dbReference>
<dbReference type="Gene3D" id="3.40.50.720">
    <property type="entry name" value="NAD(P)-binding Rossmann-like Domain"/>
    <property type="match status" value="1"/>
</dbReference>
<accession>A0ABV4I375</accession>
<sequence>MSGAGAGAGVVVVTGAAGGIGSAVVAEFTGTGSSVLAVDRDADGLARLPAEVTPLALDLTGAVAAQQVADVAGELGGVDALVHCAGVLRPAPVAEATDADWDATFAVNTTALFRLCRAIVPAMAARGHGSVVAVASDAARTARQGMAAYCASKAAVVALVRSLGLEVAASGVRCNTVSPGATDTAMQRSLPGGGDPAVLDRVVTGDPGRFRSGIPLGRRADPRDVAAVVAFLVSGRARHVTLQDVVVDGGAGLGA</sequence>
<dbReference type="PANTHER" id="PTHR43477">
    <property type="entry name" value="DIHYDROANTICAPSIN 7-DEHYDROGENASE"/>
    <property type="match status" value="1"/>
</dbReference>
<dbReference type="InterPro" id="IPR057326">
    <property type="entry name" value="KR_dom"/>
</dbReference>
<keyword evidence="2" id="KW-0560">Oxidoreductase</keyword>
<dbReference type="EMBL" id="JBGGTQ010000003">
    <property type="protein sequence ID" value="MEZ0492069.1"/>
    <property type="molecule type" value="Genomic_DNA"/>
</dbReference>
<evidence type="ECO:0000256" key="1">
    <source>
        <dbReference type="ARBA" id="ARBA00006484"/>
    </source>
</evidence>
<feature type="domain" description="Ketoreductase" evidence="3">
    <location>
        <begin position="9"/>
        <end position="182"/>
    </location>
</feature>
<proteinExistence type="inferred from homology"/>
<keyword evidence="5" id="KW-1185">Reference proteome</keyword>
<evidence type="ECO:0000313" key="5">
    <source>
        <dbReference type="Proteomes" id="UP001566476"/>
    </source>
</evidence>
<dbReference type="InterPro" id="IPR003560">
    <property type="entry name" value="DHB_DH"/>
</dbReference>
<dbReference type="Proteomes" id="UP001566476">
    <property type="component" value="Unassembled WGS sequence"/>
</dbReference>
<dbReference type="PROSITE" id="PS00061">
    <property type="entry name" value="ADH_SHORT"/>
    <property type="match status" value="1"/>
</dbReference>
<dbReference type="InterPro" id="IPR036291">
    <property type="entry name" value="NAD(P)-bd_dom_sf"/>
</dbReference>
<dbReference type="RefSeq" id="WP_370718117.1">
    <property type="nucleotide sequence ID" value="NZ_JBGGTQ010000003.1"/>
</dbReference>
<dbReference type="PRINTS" id="PR00080">
    <property type="entry name" value="SDRFAMILY"/>
</dbReference>
<evidence type="ECO:0000256" key="2">
    <source>
        <dbReference type="ARBA" id="ARBA00023002"/>
    </source>
</evidence>
<dbReference type="Pfam" id="PF13561">
    <property type="entry name" value="adh_short_C2"/>
    <property type="match status" value="1"/>
</dbReference>
<reference evidence="4 5" key="1">
    <citation type="submission" date="2024-07" db="EMBL/GenBank/DDBJ databases">
        <authorList>
            <person name="Thanompreechachai J."/>
            <person name="Duangmal K."/>
        </authorList>
    </citation>
    <scope>NUCLEOTIDE SEQUENCE [LARGE SCALE GENOMIC DNA]</scope>
    <source>
        <strain evidence="4 5">TBRC 1896</strain>
    </source>
</reference>
<evidence type="ECO:0000313" key="4">
    <source>
        <dbReference type="EMBL" id="MEZ0492069.1"/>
    </source>
</evidence>